<organism evidence="2 3">
    <name type="scientific">Kaistella antarctica</name>
    <dbReference type="NCBI Taxonomy" id="266748"/>
    <lineage>
        <taxon>Bacteria</taxon>
        <taxon>Pseudomonadati</taxon>
        <taxon>Bacteroidota</taxon>
        <taxon>Flavobacteriia</taxon>
        <taxon>Flavobacteriales</taxon>
        <taxon>Weeksellaceae</taxon>
        <taxon>Chryseobacterium group</taxon>
        <taxon>Kaistella</taxon>
    </lineage>
</organism>
<dbReference type="Pfam" id="PF08534">
    <property type="entry name" value="Redoxin"/>
    <property type="match status" value="1"/>
</dbReference>
<name>A0ABR4TXV7_9FLAO</name>
<dbReference type="InterPro" id="IPR013766">
    <property type="entry name" value="Thioredoxin_domain"/>
</dbReference>
<dbReference type="InterPro" id="IPR036249">
    <property type="entry name" value="Thioredoxin-like_sf"/>
</dbReference>
<accession>A0ABR4TXV7</accession>
<evidence type="ECO:0000313" key="2">
    <source>
        <dbReference type="EMBL" id="KEY18535.1"/>
    </source>
</evidence>
<dbReference type="PROSITE" id="PS51352">
    <property type="entry name" value="THIOREDOXIN_2"/>
    <property type="match status" value="1"/>
</dbReference>
<dbReference type="Proteomes" id="UP000028349">
    <property type="component" value="Unassembled WGS sequence"/>
</dbReference>
<dbReference type="Gene3D" id="3.40.30.10">
    <property type="entry name" value="Glutaredoxin"/>
    <property type="match status" value="1"/>
</dbReference>
<dbReference type="SUPFAM" id="SSF52833">
    <property type="entry name" value="Thioredoxin-like"/>
    <property type="match status" value="1"/>
</dbReference>
<dbReference type="EMBL" id="JPEP01000002">
    <property type="protein sequence ID" value="KEY18535.1"/>
    <property type="molecule type" value="Genomic_DNA"/>
</dbReference>
<evidence type="ECO:0000313" key="3">
    <source>
        <dbReference type="Proteomes" id="UP000028349"/>
    </source>
</evidence>
<feature type="domain" description="Thioredoxin" evidence="1">
    <location>
        <begin position="292"/>
        <end position="427"/>
    </location>
</feature>
<evidence type="ECO:0000259" key="1">
    <source>
        <dbReference type="PROSITE" id="PS51352"/>
    </source>
</evidence>
<protein>
    <submittedName>
        <fullName evidence="2">Thioredoxin</fullName>
    </submittedName>
</protein>
<keyword evidence="3" id="KW-1185">Reference proteome</keyword>
<proteinExistence type="predicted"/>
<reference evidence="2 3" key="1">
    <citation type="submission" date="2014-07" db="EMBL/GenBank/DDBJ databases">
        <authorList>
            <person name="Pisani N.G."/>
            <person name="Newman J.D."/>
        </authorList>
    </citation>
    <scope>NUCLEOTIDE SEQUENCE [LARGE SCALE GENOMIC DNA]</scope>
    <source>
        <strain evidence="2 3">LMG 24720</strain>
    </source>
</reference>
<dbReference type="InterPro" id="IPR013740">
    <property type="entry name" value="Redoxin"/>
</dbReference>
<sequence>MKKITLILTLLIANAYDAQFKISVEVPQSFTPSEVYLYTLNGSKDVLNSKQIKKESSWQINVAKTYSGMMKLYFPEINASVNFISENKDVKMRFETEKDKIVNIDYLDEANFAMNQMQDIQQKKEFILPALYQIKEYYKQKSDFGTALDNEVNRLSTQTSTLNKFPFVTFYSTNYDKFVEKSANKKPISHEDIIDFLNKSNEMLESSSLMRPVLVAYLNAGSKSTVAAEVDKLLKTLNVETPRGQTVLSELIEIFNTYGMQDLKDKYLTEAKNLKCTINERLTSTIATNMNTEIGAVFPNYVFNRASNTKSKSLHDIKADKKVIIFWASTCSHCETDLPKIIEKYKAIKDLKAEVIAFSLDSDLATYESKVKMLPWINDSELKGWNSSYSEIYNINATPSYFILDSANKIIAKPNHAADVISYLNLK</sequence>
<dbReference type="RefSeq" id="WP_034718912.1">
    <property type="nucleotide sequence ID" value="NZ_FOIX01000001.1"/>
</dbReference>
<comment type="caution">
    <text evidence="2">The sequence shown here is derived from an EMBL/GenBank/DDBJ whole genome shotgun (WGS) entry which is preliminary data.</text>
</comment>
<gene>
    <name evidence="2" type="ORF">HY04_08465</name>
</gene>